<reference evidence="2" key="1">
    <citation type="submission" date="2020-10" db="EMBL/GenBank/DDBJ databases">
        <authorList>
            <person name="Han B."/>
            <person name="Lu T."/>
            <person name="Zhao Q."/>
            <person name="Huang X."/>
            <person name="Zhao Y."/>
        </authorList>
    </citation>
    <scope>NUCLEOTIDE SEQUENCE</scope>
</reference>
<proteinExistence type="predicted"/>
<comment type="caution">
    <text evidence="2">The sequence shown here is derived from an EMBL/GenBank/DDBJ whole genome shotgun (WGS) entry which is preliminary data.</text>
</comment>
<dbReference type="EMBL" id="CAJGYO010000009">
    <property type="protein sequence ID" value="CAD6255306.1"/>
    <property type="molecule type" value="Genomic_DNA"/>
</dbReference>
<organism evidence="2 3">
    <name type="scientific">Miscanthus lutarioriparius</name>
    <dbReference type="NCBI Taxonomy" id="422564"/>
    <lineage>
        <taxon>Eukaryota</taxon>
        <taxon>Viridiplantae</taxon>
        <taxon>Streptophyta</taxon>
        <taxon>Embryophyta</taxon>
        <taxon>Tracheophyta</taxon>
        <taxon>Spermatophyta</taxon>
        <taxon>Magnoliopsida</taxon>
        <taxon>Liliopsida</taxon>
        <taxon>Poales</taxon>
        <taxon>Poaceae</taxon>
        <taxon>PACMAD clade</taxon>
        <taxon>Panicoideae</taxon>
        <taxon>Andropogonodae</taxon>
        <taxon>Andropogoneae</taxon>
        <taxon>Saccharinae</taxon>
        <taxon>Miscanthus</taxon>
    </lineage>
</organism>
<feature type="compositionally biased region" description="Basic and acidic residues" evidence="1">
    <location>
        <begin position="50"/>
        <end position="70"/>
    </location>
</feature>
<protein>
    <submittedName>
        <fullName evidence="2">Uncharacterized protein</fullName>
    </submittedName>
</protein>
<dbReference type="Proteomes" id="UP000604825">
    <property type="component" value="Unassembled WGS sequence"/>
</dbReference>
<feature type="region of interest" description="Disordered" evidence="1">
    <location>
        <begin position="1"/>
        <end position="102"/>
    </location>
</feature>
<sequence length="145" mass="15193">MQAAHCPDRAQAKAMPGHGGRPCQPSAWGLGPSNPATAAAAAPGRGGLQHLERRDGGLQHLGRRDDDSDLGRGGGRRHQPPLLASRTLLRPPRRFMGSAARPTDNAPVPAYFAMAHTVYAGYSKFCENGGLSSLAAKNSICISCL</sequence>
<evidence type="ECO:0000313" key="3">
    <source>
        <dbReference type="Proteomes" id="UP000604825"/>
    </source>
</evidence>
<keyword evidence="3" id="KW-1185">Reference proteome</keyword>
<feature type="compositionally biased region" description="Basic and acidic residues" evidence="1">
    <location>
        <begin position="1"/>
        <end position="11"/>
    </location>
</feature>
<name>A0A811QAS1_9POAL</name>
<evidence type="ECO:0000313" key="2">
    <source>
        <dbReference type="EMBL" id="CAD6255306.1"/>
    </source>
</evidence>
<evidence type="ECO:0000256" key="1">
    <source>
        <dbReference type="SAM" id="MobiDB-lite"/>
    </source>
</evidence>
<accession>A0A811QAS1</accession>
<dbReference type="AlphaFoldDB" id="A0A811QAS1"/>
<gene>
    <name evidence="2" type="ORF">NCGR_LOCUS38900</name>
</gene>